<reference evidence="1 2" key="2">
    <citation type="submission" date="2015-01" db="EMBL/GenBank/DDBJ databases">
        <authorList>
            <consortium name="NBRP consortium"/>
            <person name="Sawabe T."/>
            <person name="Meirelles P."/>
            <person name="Feng G."/>
            <person name="Sayaka M."/>
            <person name="Hattori M."/>
            <person name="Ohkuma M."/>
        </authorList>
    </citation>
    <scope>NUCLEOTIDE SEQUENCE [LARGE SCALE GENOMIC DNA]</scope>
    <source>
        <strain evidence="2">JCM 19231</strain>
    </source>
</reference>
<dbReference type="EMBL" id="BBRZ01000029">
    <property type="protein sequence ID" value="GAM56431.1"/>
    <property type="molecule type" value="Genomic_DNA"/>
</dbReference>
<accession>A0A0B8NRA1</accession>
<evidence type="ECO:0008006" key="3">
    <source>
        <dbReference type="Google" id="ProtNLM"/>
    </source>
</evidence>
<comment type="caution">
    <text evidence="1">The sequence shown here is derived from an EMBL/GenBank/DDBJ whole genome shotgun (WGS) entry which is preliminary data.</text>
</comment>
<dbReference type="AlphaFoldDB" id="A0A0B8NRA1"/>
<dbReference type="SUPFAM" id="SSF51735">
    <property type="entry name" value="NAD(P)-binding Rossmann-fold domains"/>
    <property type="match status" value="1"/>
</dbReference>
<dbReference type="Gene3D" id="3.40.50.720">
    <property type="entry name" value="NAD(P)-binding Rossmann-like Domain"/>
    <property type="match status" value="1"/>
</dbReference>
<protein>
    <recommendedName>
        <fullName evidence="3">Alcohol dehydrogenase</fullName>
    </recommendedName>
</protein>
<keyword evidence="2" id="KW-1185">Reference proteome</keyword>
<gene>
    <name evidence="1" type="ORF">JCM19231_2577</name>
</gene>
<dbReference type="InterPro" id="IPR036291">
    <property type="entry name" value="NAD(P)-bd_dom_sf"/>
</dbReference>
<name>A0A0B8NRA1_9VIBR</name>
<sequence length="113" mass="12412">MHKALDMIGQSNSAHSTMVALNSLNPNGQLVLMGSMLTPLPVDYNKLLLNNWEIKGNFMYTRDDYLALVDMVKAGLIDLNKVEVTSFGLDEIEQGIESAKSNPMLSNTVLKLG</sequence>
<proteinExistence type="predicted"/>
<evidence type="ECO:0000313" key="1">
    <source>
        <dbReference type="EMBL" id="GAM56431.1"/>
    </source>
</evidence>
<evidence type="ECO:0000313" key="2">
    <source>
        <dbReference type="Proteomes" id="UP000031671"/>
    </source>
</evidence>
<reference evidence="1 2" key="1">
    <citation type="submission" date="2015-01" db="EMBL/GenBank/DDBJ databases">
        <title>Vibrio sp. C1 JCM 19231 whole genome shotgun sequence.</title>
        <authorList>
            <person name="Sawabe T."/>
            <person name="Meirelles P."/>
            <person name="Feng G."/>
            <person name="Sayaka M."/>
            <person name="Hattori M."/>
            <person name="Ohkuma M."/>
        </authorList>
    </citation>
    <scope>NUCLEOTIDE SEQUENCE [LARGE SCALE GENOMIC DNA]</scope>
    <source>
        <strain evidence="2">JCM 19231</strain>
    </source>
</reference>
<organism evidence="1 2">
    <name type="scientific">Vibrio ishigakensis</name>
    <dbReference type="NCBI Taxonomy" id="1481914"/>
    <lineage>
        <taxon>Bacteria</taxon>
        <taxon>Pseudomonadati</taxon>
        <taxon>Pseudomonadota</taxon>
        <taxon>Gammaproteobacteria</taxon>
        <taxon>Vibrionales</taxon>
        <taxon>Vibrionaceae</taxon>
        <taxon>Vibrio</taxon>
    </lineage>
</organism>
<dbReference type="Proteomes" id="UP000031671">
    <property type="component" value="Unassembled WGS sequence"/>
</dbReference>
<dbReference type="Gene3D" id="3.90.180.10">
    <property type="entry name" value="Medium-chain alcohol dehydrogenases, catalytic domain"/>
    <property type="match status" value="1"/>
</dbReference>